<dbReference type="GO" id="GO:0003723">
    <property type="term" value="F:RNA binding"/>
    <property type="evidence" value="ECO:0007669"/>
    <property type="project" value="UniProtKB-KW"/>
</dbReference>
<evidence type="ECO:0000256" key="3">
    <source>
        <dbReference type="ARBA" id="ARBA00022884"/>
    </source>
</evidence>
<keyword evidence="4 6" id="KW-0805">Transcription regulation</keyword>
<accession>A0A2R6AIZ2</accession>
<evidence type="ECO:0000256" key="2">
    <source>
        <dbReference type="ARBA" id="ARBA00022490"/>
    </source>
</evidence>
<dbReference type="SUPFAM" id="SSF54814">
    <property type="entry name" value="Prokaryotic type KH domain (KH-domain type II)"/>
    <property type="match status" value="2"/>
</dbReference>
<comment type="subcellular location">
    <subcellularLocation>
        <location evidence="6">Cytoplasm</location>
    </subcellularLocation>
</comment>
<evidence type="ECO:0000256" key="4">
    <source>
        <dbReference type="ARBA" id="ARBA00023015"/>
    </source>
</evidence>
<dbReference type="InterPro" id="IPR010212">
    <property type="entry name" value="NusA_arc"/>
</dbReference>
<keyword evidence="3" id="KW-0694">RNA-binding</keyword>
<evidence type="ECO:0000259" key="8">
    <source>
        <dbReference type="Pfam" id="PF26594"/>
    </source>
</evidence>
<sequence>MRYIGLFESLTGASVKDCVQHGESLLFVVNPGNAGKAIGKRGSNIERVSKVLQKKVEVVEWADTLEDFVKSIFAPARILSVNLITNTDGSKRLIVVPHEEDQGLAIGKNGRNIQKARLLLKRYYDIEHVEIKSAKTLT</sequence>
<keyword evidence="2 6" id="KW-0963">Cytoplasm</keyword>
<comment type="similarity">
    <text evidence="6">Belongs to the NusA family.</text>
</comment>
<feature type="domain" description="NusA-like second KH" evidence="8">
    <location>
        <begin position="66"/>
        <end position="130"/>
    </location>
</feature>
<dbReference type="InterPro" id="IPR015946">
    <property type="entry name" value="KH_dom-like_a/b"/>
</dbReference>
<dbReference type="GO" id="GO:0006353">
    <property type="term" value="P:DNA-templated transcription termination"/>
    <property type="evidence" value="ECO:0007669"/>
    <property type="project" value="UniProtKB-UniRule"/>
</dbReference>
<dbReference type="Proteomes" id="UP000240569">
    <property type="component" value="Unassembled WGS sequence"/>
</dbReference>
<dbReference type="PANTHER" id="PTHR22648:SF0">
    <property type="entry name" value="TRANSCRIPTION TERMINATION_ANTITERMINATION PROTEIN NUSA"/>
    <property type="match status" value="1"/>
</dbReference>
<dbReference type="EMBL" id="NEXD01000008">
    <property type="protein sequence ID" value="PSN86318.1"/>
    <property type="molecule type" value="Genomic_DNA"/>
</dbReference>
<dbReference type="Pfam" id="PF26594">
    <property type="entry name" value="KH_NusA_2nd"/>
    <property type="match status" value="1"/>
</dbReference>
<comment type="caution">
    <text evidence="9">The sequence shown here is derived from an EMBL/GenBank/DDBJ whole genome shotgun (WGS) entry which is preliminary data.</text>
</comment>
<protein>
    <recommendedName>
        <fullName evidence="6">Probable transcription termination protein NusA</fullName>
    </recommendedName>
</protein>
<organism evidence="9 10">
    <name type="scientific">Candidatus Marsarchaeota G1 archaeon BE_D</name>
    <dbReference type="NCBI Taxonomy" id="1978156"/>
    <lineage>
        <taxon>Archaea</taxon>
        <taxon>Candidatus Marsarchaeota</taxon>
        <taxon>Candidatus Marsarchaeota group 1</taxon>
    </lineage>
</organism>
<dbReference type="Gene3D" id="3.30.300.20">
    <property type="match status" value="2"/>
</dbReference>
<evidence type="ECO:0000256" key="6">
    <source>
        <dbReference type="HAMAP-Rule" id="MF_00945"/>
    </source>
</evidence>
<dbReference type="GO" id="GO:0031564">
    <property type="term" value="P:transcription antitermination"/>
    <property type="evidence" value="ECO:0007669"/>
    <property type="project" value="InterPro"/>
</dbReference>
<name>A0A2R6AIZ2_9ARCH</name>
<dbReference type="NCBIfam" id="TIGR01952">
    <property type="entry name" value="nusA_arch"/>
    <property type="match status" value="1"/>
</dbReference>
<reference evidence="9 10" key="1">
    <citation type="submission" date="2017-04" db="EMBL/GenBank/DDBJ databases">
        <title>Novel microbial lineages endemic to geothermal iron-oxide mats fill important gaps in the evolutionary history of Archaea.</title>
        <authorList>
            <person name="Jay Z.J."/>
            <person name="Beam J.P."/>
            <person name="Dlakic M."/>
            <person name="Rusch D.B."/>
            <person name="Kozubal M.A."/>
            <person name="Inskeep W.P."/>
        </authorList>
    </citation>
    <scope>NUCLEOTIDE SEQUENCE [LARGE SCALE GENOMIC DNA]</scope>
    <source>
        <strain evidence="9">BE_D</strain>
    </source>
</reference>
<proteinExistence type="inferred from homology"/>
<evidence type="ECO:0000256" key="1">
    <source>
        <dbReference type="ARBA" id="ARBA00022472"/>
    </source>
</evidence>
<evidence type="ECO:0000259" key="7">
    <source>
        <dbReference type="Pfam" id="PF07650"/>
    </source>
</evidence>
<dbReference type="InterPro" id="IPR058582">
    <property type="entry name" value="KH_NusA_2nd"/>
</dbReference>
<dbReference type="AlphaFoldDB" id="A0A2R6AIZ2"/>
<dbReference type="PANTHER" id="PTHR22648">
    <property type="entry name" value="TRANSCRIPTION TERMINATION FACTOR NUSA"/>
    <property type="match status" value="1"/>
</dbReference>
<evidence type="ECO:0000313" key="9">
    <source>
        <dbReference type="EMBL" id="PSN86318.1"/>
    </source>
</evidence>
<dbReference type="InterPro" id="IPR004044">
    <property type="entry name" value="KH_dom_type_2"/>
</dbReference>
<dbReference type="GO" id="GO:0005829">
    <property type="term" value="C:cytosol"/>
    <property type="evidence" value="ECO:0007669"/>
    <property type="project" value="TreeGrafter"/>
</dbReference>
<feature type="domain" description="KH type-2" evidence="7">
    <location>
        <begin position="3"/>
        <end position="60"/>
    </location>
</feature>
<evidence type="ECO:0000313" key="10">
    <source>
        <dbReference type="Proteomes" id="UP000240569"/>
    </source>
</evidence>
<dbReference type="InterPro" id="IPR030842">
    <property type="entry name" value="TF_NusA_bacterial"/>
</dbReference>
<comment type="function">
    <text evidence="6">Participates in transcription termination.</text>
</comment>
<keyword evidence="1 6" id="KW-0806">Transcription termination</keyword>
<dbReference type="Pfam" id="PF07650">
    <property type="entry name" value="KH_2"/>
    <property type="match status" value="1"/>
</dbReference>
<dbReference type="InterPro" id="IPR009019">
    <property type="entry name" value="KH_sf_prok-type"/>
</dbReference>
<evidence type="ECO:0000256" key="5">
    <source>
        <dbReference type="ARBA" id="ARBA00023163"/>
    </source>
</evidence>
<dbReference type="HAMAP" id="MF_00945_A">
    <property type="entry name" value="NusA_A"/>
    <property type="match status" value="1"/>
</dbReference>
<gene>
    <name evidence="6" type="primary">nusA</name>
    <name evidence="9" type="ORF">B9Q02_02705</name>
</gene>
<keyword evidence="5 6" id="KW-0804">Transcription</keyword>